<keyword evidence="9" id="KW-1015">Disulfide bond</keyword>
<dbReference type="PROSITE" id="PS00118">
    <property type="entry name" value="PA2_HIS"/>
    <property type="match status" value="1"/>
</dbReference>
<feature type="compositionally biased region" description="Low complexity" evidence="10">
    <location>
        <begin position="354"/>
        <end position="368"/>
    </location>
</feature>
<evidence type="ECO:0000256" key="6">
    <source>
        <dbReference type="ARBA" id="ARBA00022801"/>
    </source>
</evidence>
<feature type="compositionally biased region" description="Polar residues" evidence="10">
    <location>
        <begin position="338"/>
        <end position="352"/>
    </location>
</feature>
<evidence type="ECO:0000256" key="2">
    <source>
        <dbReference type="ARBA" id="ARBA00004613"/>
    </source>
</evidence>
<evidence type="ECO:0000256" key="1">
    <source>
        <dbReference type="ARBA" id="ARBA00001913"/>
    </source>
</evidence>
<comment type="cofactor">
    <cofactor evidence="1">
        <name>Ca(2+)</name>
        <dbReference type="ChEBI" id="CHEBI:29108"/>
    </cofactor>
</comment>
<keyword evidence="13" id="KW-1185">Reference proteome</keyword>
<feature type="region of interest" description="Disordered" evidence="10">
    <location>
        <begin position="481"/>
        <end position="564"/>
    </location>
</feature>
<dbReference type="PANTHER" id="PTHR12253">
    <property type="entry name" value="RH14732P"/>
    <property type="match status" value="1"/>
</dbReference>
<comment type="subcellular location">
    <subcellularLocation>
        <location evidence="2">Secreted</location>
    </subcellularLocation>
</comment>
<feature type="compositionally biased region" description="Basic and acidic residues" evidence="10">
    <location>
        <begin position="153"/>
        <end position="171"/>
    </location>
</feature>
<keyword evidence="7" id="KW-0106">Calcium</keyword>
<dbReference type="GO" id="GO:0004623">
    <property type="term" value="F:phospholipase A2 activity"/>
    <property type="evidence" value="ECO:0007669"/>
    <property type="project" value="UniProtKB-EC"/>
</dbReference>
<protein>
    <recommendedName>
        <fullName evidence="3">phospholipase A2</fullName>
        <ecNumber evidence="3">3.1.1.4</ecNumber>
    </recommendedName>
</protein>
<reference evidence="12 13" key="1">
    <citation type="submission" date="2019-01" db="EMBL/GenBank/DDBJ databases">
        <title>Draft Genome and Complete Hox-Cluster Characterization of the Sterlet Sturgeon (Acipenser ruthenus).</title>
        <authorList>
            <person name="Wei Q."/>
        </authorList>
    </citation>
    <scope>NUCLEOTIDE SEQUENCE [LARGE SCALE GENOMIC DNA]</scope>
    <source>
        <strain evidence="12">WHYD16114868_AA</strain>
        <tissue evidence="12">Blood</tissue>
    </source>
</reference>
<name>A0A444UQX0_ACIRT</name>
<feature type="compositionally biased region" description="Basic and acidic residues" evidence="10">
    <location>
        <begin position="396"/>
        <end position="405"/>
    </location>
</feature>
<gene>
    <name evidence="12" type="ORF">EOD39_22073</name>
</gene>
<feature type="domain" description="Phospholipase A2-like central" evidence="11">
    <location>
        <begin position="182"/>
        <end position="275"/>
    </location>
</feature>
<dbReference type="FunFam" id="1.20.90.10:FF:000002">
    <property type="entry name" value="Phospholipase A2 group III"/>
    <property type="match status" value="1"/>
</dbReference>
<evidence type="ECO:0000256" key="3">
    <source>
        <dbReference type="ARBA" id="ARBA00013278"/>
    </source>
</evidence>
<feature type="region of interest" description="Disordered" evidence="10">
    <location>
        <begin position="105"/>
        <end position="124"/>
    </location>
</feature>
<keyword evidence="8" id="KW-0443">Lipid metabolism</keyword>
<keyword evidence="4" id="KW-0964">Secreted</keyword>
<keyword evidence="5" id="KW-0479">Metal-binding</keyword>
<evidence type="ECO:0000256" key="10">
    <source>
        <dbReference type="SAM" id="MobiDB-lite"/>
    </source>
</evidence>
<dbReference type="CDD" id="cd04704">
    <property type="entry name" value="PLA2_bee_venom_like"/>
    <property type="match status" value="1"/>
</dbReference>
<feature type="region of interest" description="Disordered" evidence="10">
    <location>
        <begin position="387"/>
        <end position="439"/>
    </location>
</feature>
<comment type="caution">
    <text evidence="12">The sequence shown here is derived from an EMBL/GenBank/DDBJ whole genome shotgun (WGS) entry which is preliminary data.</text>
</comment>
<dbReference type="GO" id="GO:0005576">
    <property type="term" value="C:extracellular region"/>
    <property type="evidence" value="ECO:0007669"/>
    <property type="project" value="UniProtKB-SubCell"/>
</dbReference>
<feature type="compositionally biased region" description="Basic residues" evidence="10">
    <location>
        <begin position="534"/>
        <end position="548"/>
    </location>
</feature>
<feature type="compositionally biased region" description="Basic and acidic residues" evidence="10">
    <location>
        <begin position="328"/>
        <end position="337"/>
    </location>
</feature>
<evidence type="ECO:0000313" key="12">
    <source>
        <dbReference type="EMBL" id="RXM90563.1"/>
    </source>
</evidence>
<feature type="compositionally biased region" description="Basic residues" evidence="10">
    <location>
        <begin position="406"/>
        <end position="432"/>
    </location>
</feature>
<proteinExistence type="predicted"/>
<evidence type="ECO:0000256" key="4">
    <source>
        <dbReference type="ARBA" id="ARBA00022525"/>
    </source>
</evidence>
<dbReference type="GO" id="GO:0050482">
    <property type="term" value="P:arachidonate secretion"/>
    <property type="evidence" value="ECO:0007669"/>
    <property type="project" value="InterPro"/>
</dbReference>
<dbReference type="InterPro" id="IPR016090">
    <property type="entry name" value="PLA2-like_dom"/>
</dbReference>
<keyword evidence="6" id="KW-0378">Hydrolase</keyword>
<evidence type="ECO:0000259" key="11">
    <source>
        <dbReference type="Pfam" id="PF05826"/>
    </source>
</evidence>
<feature type="region of interest" description="Disordered" evidence="10">
    <location>
        <begin position="139"/>
        <end position="177"/>
    </location>
</feature>
<organism evidence="12 13">
    <name type="scientific">Acipenser ruthenus</name>
    <name type="common">Sterlet sturgeon</name>
    <dbReference type="NCBI Taxonomy" id="7906"/>
    <lineage>
        <taxon>Eukaryota</taxon>
        <taxon>Metazoa</taxon>
        <taxon>Chordata</taxon>
        <taxon>Craniata</taxon>
        <taxon>Vertebrata</taxon>
        <taxon>Euteleostomi</taxon>
        <taxon>Actinopterygii</taxon>
        <taxon>Chondrostei</taxon>
        <taxon>Acipenseriformes</taxon>
        <taxon>Acipenseridae</taxon>
        <taxon>Acipenser</taxon>
    </lineage>
</organism>
<dbReference type="Pfam" id="PF05826">
    <property type="entry name" value="Phospholip_A2_2"/>
    <property type="match status" value="1"/>
</dbReference>
<evidence type="ECO:0000256" key="9">
    <source>
        <dbReference type="ARBA" id="ARBA00023157"/>
    </source>
</evidence>
<sequence length="571" mass="63717">MWSVLFVFLSYLDRNFVRGEFLSPFLAAAEKDSNGLYYMLNGTFCTKRSSIESADGFMQLHEVSDGVEEVRSVRDREGVLVDCSIIRNQIEVKSFMHLCRLGLSGQRHSRRPGDEAEEEASSVDVATAKSDCLALLQVKGRRKSPNTSPPPLQEKDKGTEGHVNEEKEPGKSLHRTKRGFTYPGTLWCGAGNNAEHYDDLGEFAETDKCCRVHDHCQHTIQPFTSNYGYRNYRWYMICHCDCDNALKECLKEVNDTASRVVGQAFFNVIEVPCFVFRYEEQCVERVWYGWCNKYDLVPVAEPKSSVPYDFGSVDVIDELTLPPPVQGKYEENTKHSTPDSPTASTTVNTKNAGPTRPSTSTETPEQPSLGNVVTAAEDFIKVLATVSTSHTSSTEPAKKDTAKADKKTKKKKKKAKKNKKNKGKGLKRKNKLQNRFGNQEAVAVTPSAVGEVKLGRVDIFVGEDKGNFNTDLANELAGSELDLGGKPDPFNEVLNDEPPKAAETTAPDHKEGVVKVKNNFRSEPRTEPASEPVKRKRLGRKGRKRVKTRVLPPPTRHSAFGNPTRVYMSLI</sequence>
<feature type="region of interest" description="Disordered" evidence="10">
    <location>
        <begin position="321"/>
        <end position="370"/>
    </location>
</feature>
<dbReference type="AlphaFoldDB" id="A0A444UQX0"/>
<dbReference type="InterPro" id="IPR033113">
    <property type="entry name" value="PLA2_histidine"/>
</dbReference>
<evidence type="ECO:0000256" key="8">
    <source>
        <dbReference type="ARBA" id="ARBA00023098"/>
    </source>
</evidence>
<dbReference type="Gene3D" id="1.20.90.10">
    <property type="entry name" value="Phospholipase A2 domain"/>
    <property type="match status" value="1"/>
</dbReference>
<evidence type="ECO:0000256" key="7">
    <source>
        <dbReference type="ARBA" id="ARBA00022837"/>
    </source>
</evidence>
<dbReference type="OrthoDB" id="6075074at2759"/>
<dbReference type="GO" id="GO:0006644">
    <property type="term" value="P:phospholipid metabolic process"/>
    <property type="evidence" value="ECO:0007669"/>
    <property type="project" value="InterPro"/>
</dbReference>
<dbReference type="Proteomes" id="UP000289886">
    <property type="component" value="Unassembled WGS sequence"/>
</dbReference>
<feature type="compositionally biased region" description="Basic and acidic residues" evidence="10">
    <location>
        <begin position="506"/>
        <end position="528"/>
    </location>
</feature>
<accession>A0A444UQX0</accession>
<evidence type="ECO:0000313" key="13">
    <source>
        <dbReference type="Proteomes" id="UP000289886"/>
    </source>
</evidence>
<evidence type="ECO:0000256" key="5">
    <source>
        <dbReference type="ARBA" id="ARBA00022723"/>
    </source>
</evidence>
<dbReference type="EMBL" id="SCEB01019114">
    <property type="protein sequence ID" value="RXM90563.1"/>
    <property type="molecule type" value="Genomic_DNA"/>
</dbReference>
<dbReference type="GO" id="GO:0046872">
    <property type="term" value="F:metal ion binding"/>
    <property type="evidence" value="ECO:0007669"/>
    <property type="project" value="UniProtKB-KW"/>
</dbReference>
<dbReference type="InterPro" id="IPR036444">
    <property type="entry name" value="PLipase_A2_dom_sf"/>
</dbReference>
<dbReference type="EC" id="3.1.1.4" evidence="3"/>
<dbReference type="SUPFAM" id="SSF48619">
    <property type="entry name" value="Phospholipase A2, PLA2"/>
    <property type="match status" value="1"/>
</dbReference>